<organism evidence="1 2">
    <name type="scientific">Prunus armeniaca</name>
    <name type="common">Apricot</name>
    <name type="synonym">Armeniaca vulgaris</name>
    <dbReference type="NCBI Taxonomy" id="36596"/>
    <lineage>
        <taxon>Eukaryota</taxon>
        <taxon>Viridiplantae</taxon>
        <taxon>Streptophyta</taxon>
        <taxon>Embryophyta</taxon>
        <taxon>Tracheophyta</taxon>
        <taxon>Spermatophyta</taxon>
        <taxon>Magnoliopsida</taxon>
        <taxon>eudicotyledons</taxon>
        <taxon>Gunneridae</taxon>
        <taxon>Pentapetalae</taxon>
        <taxon>rosids</taxon>
        <taxon>fabids</taxon>
        <taxon>Rosales</taxon>
        <taxon>Rosaceae</taxon>
        <taxon>Amygdaloideae</taxon>
        <taxon>Amygdaleae</taxon>
        <taxon>Prunus</taxon>
    </lineage>
</organism>
<evidence type="ECO:0000313" key="1">
    <source>
        <dbReference type="EMBL" id="CAB4299706.1"/>
    </source>
</evidence>
<evidence type="ECO:0008006" key="3">
    <source>
        <dbReference type="Google" id="ProtNLM"/>
    </source>
</evidence>
<dbReference type="Proteomes" id="UP000507245">
    <property type="component" value="Unassembled WGS sequence"/>
</dbReference>
<evidence type="ECO:0000313" key="2">
    <source>
        <dbReference type="Proteomes" id="UP000507245"/>
    </source>
</evidence>
<keyword evidence="2" id="KW-1185">Reference proteome</keyword>
<sequence length="162" mass="18210">MLRDAQHLQVRGERVEMWVKDLEGIAHEVMMCWMNMNMNFSGGKWRSKTRSRKRSTLVNATSHDIGGLDRETVSNFDQDEKYIVGRTEVASDIVTTLINSGKNQESCLSVMAIVGMGGLGKTTWLSPYMILRLILSEILECLKPEKAGIKGKATICENCKKI</sequence>
<accession>A0A6J5WDD0</accession>
<dbReference type="Gene3D" id="3.40.50.300">
    <property type="entry name" value="P-loop containing nucleotide triphosphate hydrolases"/>
    <property type="match status" value="1"/>
</dbReference>
<reference evidence="2" key="1">
    <citation type="journal article" date="2020" name="Genome Biol.">
        <title>Gamete binning: chromosome-level and haplotype-resolved genome assembly enabled by high-throughput single-cell sequencing of gamete genomes.</title>
        <authorList>
            <person name="Campoy J.A."/>
            <person name="Sun H."/>
            <person name="Goel M."/>
            <person name="Jiao W.-B."/>
            <person name="Folz-Donahue K."/>
            <person name="Wang N."/>
            <person name="Rubio M."/>
            <person name="Liu C."/>
            <person name="Kukat C."/>
            <person name="Ruiz D."/>
            <person name="Huettel B."/>
            <person name="Schneeberger K."/>
        </authorList>
    </citation>
    <scope>NUCLEOTIDE SEQUENCE [LARGE SCALE GENOMIC DNA]</scope>
    <source>
        <strain evidence="2">cv. Rojo Pasion</strain>
    </source>
</reference>
<dbReference type="EMBL" id="CAEKKB010000002">
    <property type="protein sequence ID" value="CAB4299706.1"/>
    <property type="molecule type" value="Genomic_DNA"/>
</dbReference>
<dbReference type="SUPFAM" id="SSF52540">
    <property type="entry name" value="P-loop containing nucleoside triphosphate hydrolases"/>
    <property type="match status" value="1"/>
</dbReference>
<dbReference type="OrthoDB" id="1193416at2759"/>
<protein>
    <recommendedName>
        <fullName evidence="3">NB-ARC domain-containing protein</fullName>
    </recommendedName>
</protein>
<proteinExistence type="predicted"/>
<dbReference type="AlphaFoldDB" id="A0A6J5WDD0"/>
<gene>
    <name evidence="1" type="ORF">ORAREDHAP_LOCUS14342</name>
</gene>
<dbReference type="InterPro" id="IPR027417">
    <property type="entry name" value="P-loop_NTPase"/>
</dbReference>
<name>A0A6J5WDD0_PRUAR</name>